<comment type="caution">
    <text evidence="2">The sequence shown here is derived from an EMBL/GenBank/DDBJ whole genome shotgun (WGS) entry which is preliminary data.</text>
</comment>
<accession>A0A0P6XWV9</accession>
<dbReference type="RefSeq" id="WP_054534219.1">
    <property type="nucleotide sequence ID" value="NZ_LGKP01000015.1"/>
</dbReference>
<dbReference type="AlphaFoldDB" id="A0A0P6XWV9"/>
<keyword evidence="3" id="KW-1185">Reference proteome</keyword>
<feature type="chain" id="PRO_5006133259" evidence="1">
    <location>
        <begin position="25"/>
        <end position="480"/>
    </location>
</feature>
<dbReference type="Pfam" id="PF04294">
    <property type="entry name" value="VanW"/>
    <property type="match status" value="1"/>
</dbReference>
<proteinExistence type="predicted"/>
<reference evidence="2 3" key="1">
    <citation type="submission" date="2015-07" db="EMBL/GenBank/DDBJ databases">
        <title>Whole genome sequence of Herpetosiphon geysericola DSM 7119.</title>
        <authorList>
            <person name="Hemp J."/>
            <person name="Ward L.M."/>
            <person name="Pace L.A."/>
            <person name="Fischer W.W."/>
        </authorList>
    </citation>
    <scope>NUCLEOTIDE SEQUENCE [LARGE SCALE GENOMIC DNA]</scope>
    <source>
        <strain evidence="2 3">DSM 7119</strain>
    </source>
</reference>
<dbReference type="Proteomes" id="UP000050277">
    <property type="component" value="Unassembled WGS sequence"/>
</dbReference>
<dbReference type="PATRIC" id="fig|70996.4.peg.4475"/>
<evidence type="ECO:0000313" key="3">
    <source>
        <dbReference type="Proteomes" id="UP000050277"/>
    </source>
</evidence>
<protein>
    <submittedName>
        <fullName evidence="2">Vanomycin resistance protein VanB</fullName>
    </submittedName>
</protein>
<keyword evidence="1" id="KW-0732">Signal</keyword>
<gene>
    <name evidence="2" type="ORF">SE18_09565</name>
</gene>
<dbReference type="InterPro" id="IPR052913">
    <property type="entry name" value="Glycopeptide_resist_protein"/>
</dbReference>
<dbReference type="OrthoDB" id="9797191at2"/>
<sequence>MPGQRWRIVPSLVLGLALFGLAPAVPTAPVSAAVQAQQTTAWEPYRYFPATGHNISFEVKRFYERQGDLEVFGLPLTEVIWENGFQVQYFERARLEIHPENKDTDYYILATRLGAVAAEGRETEEPFVWRTGPSYEGATFYPESGHSLGGGFRDYWTNHGGLYTFGYPISEEFSEVNAEDGQTYTVQYFERARMEWHPEHAGTKWEVQQGLLGKQYINRMGIDQNLLKPAREVQKLGGATTYYRGSNAERINNIKRSADRFKGITVKAGQVFSFNQNVGDVSEEAGFTDGYAIVNGKLEKVVGGGLCQVSTTMYRAVFNSGLPIVERYGHSYIVYYYENILGFDATVFVPEVDFRWKNDLGTDIFMWTDTDTSAGRVTFTLWGYGDGRRASMEGPTYSNEQQPGKPVWQYDKTMRRGAVEQLVHGRAGMDVTMYRVITNANGSTNRERFFTRYYPWEDFYLYGPGVKPPAGVTIAPPRYP</sequence>
<dbReference type="PANTHER" id="PTHR35788:SF1">
    <property type="entry name" value="EXPORTED PROTEIN"/>
    <property type="match status" value="1"/>
</dbReference>
<name>A0A0P6XWV9_9CHLR</name>
<evidence type="ECO:0000256" key="1">
    <source>
        <dbReference type="SAM" id="SignalP"/>
    </source>
</evidence>
<dbReference type="STRING" id="70996.SE18_09565"/>
<dbReference type="InterPro" id="IPR007391">
    <property type="entry name" value="Vancomycin_resist_VanW"/>
</dbReference>
<organism evidence="2 3">
    <name type="scientific">Herpetosiphon geysericola</name>
    <dbReference type="NCBI Taxonomy" id="70996"/>
    <lineage>
        <taxon>Bacteria</taxon>
        <taxon>Bacillati</taxon>
        <taxon>Chloroflexota</taxon>
        <taxon>Chloroflexia</taxon>
        <taxon>Herpetosiphonales</taxon>
        <taxon>Herpetosiphonaceae</taxon>
        <taxon>Herpetosiphon</taxon>
    </lineage>
</organism>
<evidence type="ECO:0000313" key="2">
    <source>
        <dbReference type="EMBL" id="KPL88904.1"/>
    </source>
</evidence>
<feature type="signal peptide" evidence="1">
    <location>
        <begin position="1"/>
        <end position="24"/>
    </location>
</feature>
<dbReference type="EMBL" id="LGKP01000015">
    <property type="protein sequence ID" value="KPL88904.1"/>
    <property type="molecule type" value="Genomic_DNA"/>
</dbReference>
<dbReference type="PANTHER" id="PTHR35788">
    <property type="entry name" value="EXPORTED PROTEIN-RELATED"/>
    <property type="match status" value="1"/>
</dbReference>